<protein>
    <submittedName>
        <fullName evidence="1">Uncharacterized protein</fullName>
    </submittedName>
</protein>
<accession>A0A450WBZ5</accession>
<evidence type="ECO:0000313" key="1">
    <source>
        <dbReference type="EMBL" id="VFK14518.1"/>
    </source>
</evidence>
<sequence length="47" mass="5243">MKRVPITLENETTTPVGRVVGATGRSPLLRVTRQKCIKNVGLRRLRA</sequence>
<proteinExistence type="predicted"/>
<dbReference type="EMBL" id="CAADFK010000063">
    <property type="protein sequence ID" value="VFK14518.1"/>
    <property type="molecule type" value="Genomic_DNA"/>
</dbReference>
<dbReference type="AlphaFoldDB" id="A0A450WBZ5"/>
<name>A0A450WBZ5_9GAMM</name>
<organism evidence="1">
    <name type="scientific">Candidatus Kentrum sp. LPFa</name>
    <dbReference type="NCBI Taxonomy" id="2126335"/>
    <lineage>
        <taxon>Bacteria</taxon>
        <taxon>Pseudomonadati</taxon>
        <taxon>Pseudomonadota</taxon>
        <taxon>Gammaproteobacteria</taxon>
        <taxon>Candidatus Kentrum</taxon>
    </lineage>
</organism>
<reference evidence="1" key="1">
    <citation type="submission" date="2019-02" db="EMBL/GenBank/DDBJ databases">
        <authorList>
            <person name="Gruber-Vodicka R. H."/>
            <person name="Seah K. B. B."/>
        </authorList>
    </citation>
    <scope>NUCLEOTIDE SEQUENCE</scope>
    <source>
        <strain evidence="1">BECK_S313</strain>
    </source>
</reference>
<gene>
    <name evidence="1" type="ORF">BECKLPF1236B_GA0070989_10634</name>
</gene>